<dbReference type="PANTHER" id="PTHR13559">
    <property type="entry name" value="INTRACELLULAR TRAFFIC PROTEIN-RELATED"/>
    <property type="match status" value="1"/>
</dbReference>
<dbReference type="GO" id="GO:0016192">
    <property type="term" value="P:vesicle-mediated transport"/>
    <property type="evidence" value="ECO:0007669"/>
    <property type="project" value="InterPro"/>
</dbReference>
<proteinExistence type="predicted"/>
<organism evidence="2 3">
    <name type="scientific">Amphibalanus amphitrite</name>
    <name type="common">Striped barnacle</name>
    <name type="synonym">Balanus amphitrite</name>
    <dbReference type="NCBI Taxonomy" id="1232801"/>
    <lineage>
        <taxon>Eukaryota</taxon>
        <taxon>Metazoa</taxon>
        <taxon>Ecdysozoa</taxon>
        <taxon>Arthropoda</taxon>
        <taxon>Crustacea</taxon>
        <taxon>Multicrustacea</taxon>
        <taxon>Cirripedia</taxon>
        <taxon>Thoracica</taxon>
        <taxon>Thoracicalcarea</taxon>
        <taxon>Balanomorpha</taxon>
        <taxon>Balanoidea</taxon>
        <taxon>Balanidae</taxon>
        <taxon>Amphibalaninae</taxon>
        <taxon>Amphibalanus</taxon>
    </lineage>
</organism>
<dbReference type="AlphaFoldDB" id="A0A6A4X6T4"/>
<name>A0A6A4X6T4_AMPAM</name>
<dbReference type="InterPro" id="IPR026069">
    <property type="entry name" value="Fuzzy"/>
</dbReference>
<dbReference type="PANTHER" id="PTHR13559:SF1">
    <property type="entry name" value="PROTEIN FUZZY HOMOLOG"/>
    <property type="match status" value="1"/>
</dbReference>
<evidence type="ECO:0000313" key="3">
    <source>
        <dbReference type="Proteomes" id="UP000440578"/>
    </source>
</evidence>
<comment type="caution">
    <text evidence="2">The sequence shown here is derived from an EMBL/GenBank/DDBJ whole genome shotgun (WGS) entry which is preliminary data.</text>
</comment>
<feature type="domain" description="FUZ/MON1/HPS1 second Longin" evidence="1">
    <location>
        <begin position="107"/>
        <end position="186"/>
    </location>
</feature>
<dbReference type="EMBL" id="VIIS01000212">
    <property type="protein sequence ID" value="KAF0311830.1"/>
    <property type="molecule type" value="Genomic_DNA"/>
</dbReference>
<evidence type="ECO:0000313" key="2">
    <source>
        <dbReference type="EMBL" id="KAF0311830.1"/>
    </source>
</evidence>
<dbReference type="Pfam" id="PF19037">
    <property type="entry name" value="Fuz_longin_2"/>
    <property type="match status" value="1"/>
</dbReference>
<reference evidence="2 3" key="1">
    <citation type="submission" date="2019-07" db="EMBL/GenBank/DDBJ databases">
        <title>Draft genome assembly of a fouling barnacle, Amphibalanus amphitrite (Darwin, 1854): The first reference genome for Thecostraca.</title>
        <authorList>
            <person name="Kim W."/>
        </authorList>
    </citation>
    <scope>NUCLEOTIDE SEQUENCE [LARGE SCALE GENOMIC DNA]</scope>
    <source>
        <strain evidence="2">SNU_AA5</strain>
        <tissue evidence="2">Soma without cirri and trophi</tissue>
    </source>
</reference>
<evidence type="ECO:0000259" key="1">
    <source>
        <dbReference type="Pfam" id="PF19037"/>
    </source>
</evidence>
<gene>
    <name evidence="2" type="primary">fuz</name>
    <name evidence="2" type="ORF">FJT64_017389</name>
</gene>
<dbReference type="OrthoDB" id="74835at2759"/>
<dbReference type="InterPro" id="IPR043971">
    <property type="entry name" value="FUZ/MON1/HPS1_longin_2"/>
</dbReference>
<dbReference type="GO" id="GO:1905515">
    <property type="term" value="P:non-motile cilium assembly"/>
    <property type="evidence" value="ECO:0007669"/>
    <property type="project" value="TreeGrafter"/>
</dbReference>
<dbReference type="Proteomes" id="UP000440578">
    <property type="component" value="Unassembled WGS sequence"/>
</dbReference>
<keyword evidence="3" id="KW-1185">Reference proteome</keyword>
<accession>A0A6A4X6T4</accession>
<protein>
    <submittedName>
        <fullName evidence="2">Protein fuzzy</fullName>
    </submittedName>
</protein>
<sequence length="219" mass="24134">MQKPTSVTVILICELSTGDPIHLDHLMDQIWDAMVLCVGVDDLANMANVEKVKRQLKGCYRLVDRLLDGLEEGHDTFCDLTGLPDVMLLPPSTKLQMALELVTESADSTYGCLLVHGRLAAATRNWHQLAARDLCLLAMYVRAARGSAAARDVSVFLPVKSPHVSEVCVLCGPTPSLEELERETVRHWGPVLETVRLQELAHPRDLPASVVLDPALLRK</sequence>